<dbReference type="KEGG" id="cvt:B843_09645"/>
<organism evidence="4 5">
    <name type="scientific">Corynebacterium vitaeruminis DSM 20294</name>
    <dbReference type="NCBI Taxonomy" id="1224164"/>
    <lineage>
        <taxon>Bacteria</taxon>
        <taxon>Bacillati</taxon>
        <taxon>Actinomycetota</taxon>
        <taxon>Actinomycetes</taxon>
        <taxon>Mycobacteriales</taxon>
        <taxon>Corynebacteriaceae</taxon>
        <taxon>Corynebacterium</taxon>
    </lineage>
</organism>
<name>W5Y328_9CORY</name>
<evidence type="ECO:0000259" key="3">
    <source>
        <dbReference type="Pfam" id="PF00496"/>
    </source>
</evidence>
<dbReference type="PROSITE" id="PS51257">
    <property type="entry name" value="PROKAR_LIPOPROTEIN"/>
    <property type="match status" value="1"/>
</dbReference>
<dbReference type="AlphaFoldDB" id="W5Y328"/>
<evidence type="ECO:0000256" key="1">
    <source>
        <dbReference type="ARBA" id="ARBA00022729"/>
    </source>
</evidence>
<dbReference type="eggNOG" id="COG0747">
    <property type="taxonomic scope" value="Bacteria"/>
</dbReference>
<dbReference type="GO" id="GO:0043190">
    <property type="term" value="C:ATP-binding cassette (ABC) transporter complex"/>
    <property type="evidence" value="ECO:0007669"/>
    <property type="project" value="InterPro"/>
</dbReference>
<dbReference type="Gene3D" id="3.10.105.10">
    <property type="entry name" value="Dipeptide-binding Protein, Domain 3"/>
    <property type="match status" value="1"/>
</dbReference>
<dbReference type="Proteomes" id="UP000019222">
    <property type="component" value="Chromosome"/>
</dbReference>
<gene>
    <name evidence="4" type="ORF">B843_09645</name>
</gene>
<dbReference type="InterPro" id="IPR000914">
    <property type="entry name" value="SBP_5_dom"/>
</dbReference>
<feature type="domain" description="Solute-binding protein family 5" evidence="3">
    <location>
        <begin position="82"/>
        <end position="411"/>
    </location>
</feature>
<dbReference type="GO" id="GO:1904680">
    <property type="term" value="F:peptide transmembrane transporter activity"/>
    <property type="evidence" value="ECO:0007669"/>
    <property type="project" value="TreeGrafter"/>
</dbReference>
<dbReference type="CDD" id="cd08494">
    <property type="entry name" value="PBP2_NikA_DppA_OppA_like_6"/>
    <property type="match status" value="1"/>
</dbReference>
<reference evidence="4 5" key="1">
    <citation type="submission" date="2013-02" db="EMBL/GenBank/DDBJ databases">
        <title>The complete genome sequence of Corynebacterium vitaeruminis DSM 20294.</title>
        <authorList>
            <person name="Ruckert C."/>
            <person name="Albersmeier A."/>
            <person name="Kalinowski J."/>
        </authorList>
    </citation>
    <scope>NUCLEOTIDE SEQUENCE [LARGE SCALE GENOMIC DNA]</scope>
    <source>
        <strain evidence="5">ATCC 10234</strain>
    </source>
</reference>
<dbReference type="Gene3D" id="3.90.76.10">
    <property type="entry name" value="Dipeptide-binding Protein, Domain 1"/>
    <property type="match status" value="1"/>
</dbReference>
<dbReference type="HOGENOM" id="CLU_017028_7_3_11"/>
<sequence length="510" mass="54408">MHDRRAPLAAVAGASLLLSACSAGYTATGESSDVSPADTITIGATAAPASLDFTTTSGAAIPQALMGNVYEGLVSIDQNGDIQPLLAESWDESADGTVYTFHLRRDVQFSNGAPFNAGTAKFSIDRVNSDAWTNGLKAQMAKVASTRVVDNNTLEVTLSQRSNTWLWTMGTMIGAMMSPTAVDNLANEPVGTGPFVVDNWAVGTSISMHRNENYWGVHPTAKRAVLRYFGDAISLTNAVRTGDVDVAVGLQNPELLDSLSKQDDLNIEVGTSNGEVVLSMNNKRAPFTDVRVRQAVMYGIDRQGLIDAAWDGYGLDTGGTPVPPTDPWYTGTSQYNFDPDKARQLMEEAGAVGTPITISVPSLPYAQAASEMIYSQLRDIGFDVKIESTEFPAVWLAKVLKGKDYDMSIIAHVEPRDIPTLFGNPDYYLGFDDATVQQLLAQADFAPEDQFSGLMKQAVTAIMDQAAADTVFNLPNIVVARDGVSGVPVNLVSDGLSLAPITKTSAKEGS</sequence>
<evidence type="ECO:0000313" key="5">
    <source>
        <dbReference type="Proteomes" id="UP000019222"/>
    </source>
</evidence>
<dbReference type="Pfam" id="PF00496">
    <property type="entry name" value="SBP_bac_5"/>
    <property type="match status" value="1"/>
</dbReference>
<dbReference type="Gene3D" id="3.40.190.10">
    <property type="entry name" value="Periplasmic binding protein-like II"/>
    <property type="match status" value="1"/>
</dbReference>
<dbReference type="PIRSF" id="PIRSF002741">
    <property type="entry name" value="MppA"/>
    <property type="match status" value="1"/>
</dbReference>
<dbReference type="EMBL" id="CP004353">
    <property type="protein sequence ID" value="AHI23314.1"/>
    <property type="molecule type" value="Genomic_DNA"/>
</dbReference>
<dbReference type="InterPro" id="IPR039424">
    <property type="entry name" value="SBP_5"/>
</dbReference>
<dbReference type="PATRIC" id="fig|1224164.3.peg.1948"/>
<dbReference type="STRING" id="1224164.B843_09645"/>
<keyword evidence="5" id="KW-1185">Reference proteome</keyword>
<dbReference type="InterPro" id="IPR030678">
    <property type="entry name" value="Peptide/Ni-bd"/>
</dbReference>
<accession>W5Y328</accession>
<dbReference type="PANTHER" id="PTHR30290:SF38">
    <property type="entry name" value="D,D-DIPEPTIDE-BINDING PERIPLASMIC PROTEIN DDPA-RELATED"/>
    <property type="match status" value="1"/>
</dbReference>
<feature type="signal peptide" evidence="2">
    <location>
        <begin position="1"/>
        <end position="23"/>
    </location>
</feature>
<protein>
    <submittedName>
        <fullName evidence="4">Dipeptide ABC transporter substrate-binding protein</fullName>
    </submittedName>
</protein>
<dbReference type="PANTHER" id="PTHR30290">
    <property type="entry name" value="PERIPLASMIC BINDING COMPONENT OF ABC TRANSPORTER"/>
    <property type="match status" value="1"/>
</dbReference>
<dbReference type="SUPFAM" id="SSF53850">
    <property type="entry name" value="Periplasmic binding protein-like II"/>
    <property type="match status" value="1"/>
</dbReference>
<feature type="chain" id="PRO_5039002138" evidence="2">
    <location>
        <begin position="24"/>
        <end position="510"/>
    </location>
</feature>
<dbReference type="GO" id="GO:0015833">
    <property type="term" value="P:peptide transport"/>
    <property type="evidence" value="ECO:0007669"/>
    <property type="project" value="TreeGrafter"/>
</dbReference>
<proteinExistence type="predicted"/>
<evidence type="ECO:0000256" key="2">
    <source>
        <dbReference type="SAM" id="SignalP"/>
    </source>
</evidence>
<dbReference type="GO" id="GO:0042597">
    <property type="term" value="C:periplasmic space"/>
    <property type="evidence" value="ECO:0007669"/>
    <property type="project" value="UniProtKB-ARBA"/>
</dbReference>
<evidence type="ECO:0000313" key="4">
    <source>
        <dbReference type="EMBL" id="AHI23314.1"/>
    </source>
</evidence>
<keyword evidence="1 2" id="KW-0732">Signal</keyword>